<protein>
    <submittedName>
        <fullName evidence="2">Uncharacterized protein</fullName>
    </submittedName>
</protein>
<name>A0A8B6DIJ5_MYTGA</name>
<keyword evidence="1" id="KW-1133">Transmembrane helix</keyword>
<proteinExistence type="predicted"/>
<evidence type="ECO:0000313" key="2">
    <source>
        <dbReference type="EMBL" id="VDI18979.1"/>
    </source>
</evidence>
<keyword evidence="1" id="KW-0812">Transmembrane</keyword>
<evidence type="ECO:0000256" key="1">
    <source>
        <dbReference type="SAM" id="Phobius"/>
    </source>
</evidence>
<sequence>MYTLACFIYWFLVGFLYIVIGIPYAILKLSIYCLQIGFSNECSVWCRLISFMLIELSINLSLELVKAVLRACEEGHKITKGHTFEEEQNRLMENSKISQTSSEWKLKYELEDKEYGDLKKQLKIIFTRQQKRRHDIISKFKRKRKKSFSRAIVKLFGSFGVCRPSTCILYFSFLLTGKMHAKSIFLKG</sequence>
<dbReference type="Proteomes" id="UP000596742">
    <property type="component" value="Unassembled WGS sequence"/>
</dbReference>
<evidence type="ECO:0000313" key="3">
    <source>
        <dbReference type="Proteomes" id="UP000596742"/>
    </source>
</evidence>
<comment type="caution">
    <text evidence="2">The sequence shown here is derived from an EMBL/GenBank/DDBJ whole genome shotgun (WGS) entry which is preliminary data.</text>
</comment>
<organism evidence="2 3">
    <name type="scientific">Mytilus galloprovincialis</name>
    <name type="common">Mediterranean mussel</name>
    <dbReference type="NCBI Taxonomy" id="29158"/>
    <lineage>
        <taxon>Eukaryota</taxon>
        <taxon>Metazoa</taxon>
        <taxon>Spiralia</taxon>
        <taxon>Lophotrochozoa</taxon>
        <taxon>Mollusca</taxon>
        <taxon>Bivalvia</taxon>
        <taxon>Autobranchia</taxon>
        <taxon>Pteriomorphia</taxon>
        <taxon>Mytilida</taxon>
        <taxon>Mytiloidea</taxon>
        <taxon>Mytilidae</taxon>
        <taxon>Mytilinae</taxon>
        <taxon>Mytilus</taxon>
    </lineage>
</organism>
<accession>A0A8B6DIJ5</accession>
<reference evidence="2" key="1">
    <citation type="submission" date="2018-11" db="EMBL/GenBank/DDBJ databases">
        <authorList>
            <person name="Alioto T."/>
            <person name="Alioto T."/>
        </authorList>
    </citation>
    <scope>NUCLEOTIDE SEQUENCE</scope>
</reference>
<feature type="transmembrane region" description="Helical" evidence="1">
    <location>
        <begin position="151"/>
        <end position="173"/>
    </location>
</feature>
<dbReference type="EMBL" id="UYJE01003405">
    <property type="protein sequence ID" value="VDI18979.1"/>
    <property type="molecule type" value="Genomic_DNA"/>
</dbReference>
<feature type="transmembrane region" description="Helical" evidence="1">
    <location>
        <begin position="7"/>
        <end position="27"/>
    </location>
</feature>
<dbReference type="AlphaFoldDB" id="A0A8B6DIJ5"/>
<keyword evidence="3" id="KW-1185">Reference proteome</keyword>
<dbReference type="OrthoDB" id="10416706at2759"/>
<keyword evidence="1" id="KW-0472">Membrane</keyword>
<gene>
    <name evidence="2" type="ORF">MGAL_10B055093</name>
</gene>